<organism evidence="2 3">
    <name type="scientific">Brevundimonas olei</name>
    <dbReference type="NCBI Taxonomy" id="657642"/>
    <lineage>
        <taxon>Bacteria</taxon>
        <taxon>Pseudomonadati</taxon>
        <taxon>Pseudomonadota</taxon>
        <taxon>Alphaproteobacteria</taxon>
        <taxon>Caulobacterales</taxon>
        <taxon>Caulobacteraceae</taxon>
        <taxon>Brevundimonas</taxon>
    </lineage>
</organism>
<dbReference type="RefSeq" id="WP_338576816.1">
    <property type="nucleotide sequence ID" value="NZ_CP146369.1"/>
</dbReference>
<accession>A0ABZ2IA78</accession>
<keyword evidence="3" id="KW-1185">Reference proteome</keyword>
<evidence type="ECO:0000256" key="1">
    <source>
        <dbReference type="SAM" id="Phobius"/>
    </source>
</evidence>
<keyword evidence="1" id="KW-0472">Membrane</keyword>
<dbReference type="Proteomes" id="UP001363460">
    <property type="component" value="Chromosome"/>
</dbReference>
<evidence type="ECO:0000313" key="3">
    <source>
        <dbReference type="Proteomes" id="UP001363460"/>
    </source>
</evidence>
<name>A0ABZ2IA78_9CAUL</name>
<evidence type="ECO:0000313" key="2">
    <source>
        <dbReference type="EMBL" id="WWT54540.1"/>
    </source>
</evidence>
<gene>
    <name evidence="2" type="ORF">V8J38_15010</name>
</gene>
<keyword evidence="1" id="KW-0812">Transmembrane</keyword>
<protein>
    <recommendedName>
        <fullName evidence="4">DUF4129 domain-containing protein</fullName>
    </recommendedName>
</protein>
<keyword evidence="1" id="KW-1133">Transmembrane helix</keyword>
<sequence length="191" mass="20593">MRRPLGDVVLVTAYAVLLIVGLALFWSGPLWERLDLGTPTAAAWVSALGTVLGVGVAAAGVWLAPTLADRASARKARRQSTYALKACAEGVAHLGVKLRSAVHKTTTWPPDSVAWEVEPYRSMLQPHLVADTGSDAAAEAFARMGACLNTAEAFLSDYNRLRSQPYFSRSEIDDKFPRIQALAEEIAATRL</sequence>
<reference evidence="2 3" key="1">
    <citation type="submission" date="2024-02" db="EMBL/GenBank/DDBJ databases">
        <title>Distribution and functional of Brevundimonas-related endobacteria within Verticillium dahliae.</title>
        <authorList>
            <person name="Zeng H."/>
        </authorList>
    </citation>
    <scope>NUCLEOTIDE SEQUENCE [LARGE SCALE GENOMIC DNA]</scope>
    <source>
        <strain evidence="2 3">TRM 44200</strain>
    </source>
</reference>
<dbReference type="EMBL" id="CP146369">
    <property type="protein sequence ID" value="WWT54540.1"/>
    <property type="molecule type" value="Genomic_DNA"/>
</dbReference>
<evidence type="ECO:0008006" key="4">
    <source>
        <dbReference type="Google" id="ProtNLM"/>
    </source>
</evidence>
<feature type="transmembrane region" description="Helical" evidence="1">
    <location>
        <begin position="7"/>
        <end position="29"/>
    </location>
</feature>
<proteinExistence type="predicted"/>
<feature type="transmembrane region" description="Helical" evidence="1">
    <location>
        <begin position="41"/>
        <end position="68"/>
    </location>
</feature>